<proteinExistence type="predicted"/>
<name>A0ABY7CPY1_9BASI</name>
<sequence length="364" mass="41213">MEAMQQTTRYGEELHQLTLLLNSLDLIDPEKNPIPVADATLEILSNLDKTLESTVSAVVSLTLESPLADENHDHDLQKLKAFRCSYLQKRIKLLVGSDIYHHLFRYLLPLFIRWCAIADITVEDDLKEGSDLRERIQATISYCNKTIARTILWCRRSDWTIIHIAWIGASVTVNDVLETLTCRTNCTTQSTPAADPNNNEQTNAKTELIFVAAQSAIPLVKLARILVTKTTEKIWQKRMVLARGTTLELNSETIRQLHETPTAIDSLNHLSNLLMSLDRPAPEISDEDQDSIRYSVQCLPKDMESTLTILDSVLIPLLAEIEDDLPEPHLKPFIPDLKQCWDEASKQLLDVILSFGVEHLATWV</sequence>
<reference evidence="1" key="1">
    <citation type="submission" date="2022-10" db="EMBL/GenBank/DDBJ databases">
        <title>Puccinia triticina Genome sequencing and assembly.</title>
        <authorList>
            <person name="Li C."/>
        </authorList>
    </citation>
    <scope>NUCLEOTIDE SEQUENCE</scope>
    <source>
        <strain evidence="1">Pt15</strain>
    </source>
</reference>
<organism evidence="1 2">
    <name type="scientific">Puccinia triticina</name>
    <dbReference type="NCBI Taxonomy" id="208348"/>
    <lineage>
        <taxon>Eukaryota</taxon>
        <taxon>Fungi</taxon>
        <taxon>Dikarya</taxon>
        <taxon>Basidiomycota</taxon>
        <taxon>Pucciniomycotina</taxon>
        <taxon>Pucciniomycetes</taxon>
        <taxon>Pucciniales</taxon>
        <taxon>Pucciniaceae</taxon>
        <taxon>Puccinia</taxon>
    </lineage>
</organism>
<dbReference type="Proteomes" id="UP001164743">
    <property type="component" value="Chromosome 8A"/>
</dbReference>
<dbReference type="PANTHER" id="PTHR33069:SF3">
    <property type="entry name" value="DYNEIN HEAVY CHAIN TAIL DOMAIN-CONTAINING PROTEIN"/>
    <property type="match status" value="1"/>
</dbReference>
<dbReference type="PANTHER" id="PTHR33069">
    <property type="entry name" value="CHROMOSOME 7, WHOLE GENOME SHOTGUN SEQUENCE-RELATED"/>
    <property type="match status" value="1"/>
</dbReference>
<gene>
    <name evidence="1" type="ORF">PtA15_8A212</name>
</gene>
<evidence type="ECO:0000313" key="1">
    <source>
        <dbReference type="EMBL" id="WAQ87308.1"/>
    </source>
</evidence>
<dbReference type="RefSeq" id="XP_053022863.1">
    <property type="nucleotide sequence ID" value="XM_053171618.1"/>
</dbReference>
<dbReference type="GeneID" id="77812513"/>
<accession>A0ABY7CPY1</accession>
<evidence type="ECO:0000313" key="2">
    <source>
        <dbReference type="Proteomes" id="UP001164743"/>
    </source>
</evidence>
<dbReference type="EMBL" id="CP110428">
    <property type="protein sequence ID" value="WAQ87308.1"/>
    <property type="molecule type" value="Genomic_DNA"/>
</dbReference>
<protein>
    <submittedName>
        <fullName evidence="1">Uncharacterized protein</fullName>
    </submittedName>
</protein>
<keyword evidence="2" id="KW-1185">Reference proteome</keyword>